<dbReference type="RefSeq" id="WP_284348845.1">
    <property type="nucleotide sequence ID" value="NZ_BRXS01000001.1"/>
</dbReference>
<keyword evidence="2" id="KW-1185">Reference proteome</keyword>
<reference evidence="1" key="1">
    <citation type="submission" date="2022-08" db="EMBL/GenBank/DDBJ databases">
        <title>Draft genome sequencing of Roseisolibacter agri AW1220.</title>
        <authorList>
            <person name="Tobiishi Y."/>
            <person name="Tonouchi A."/>
        </authorList>
    </citation>
    <scope>NUCLEOTIDE SEQUENCE</scope>
    <source>
        <strain evidence="1">AW1220</strain>
    </source>
</reference>
<proteinExistence type="predicted"/>
<accession>A0AA37Q0I1</accession>
<organism evidence="1 2">
    <name type="scientific">Roseisolibacter agri</name>
    <dbReference type="NCBI Taxonomy" id="2014610"/>
    <lineage>
        <taxon>Bacteria</taxon>
        <taxon>Pseudomonadati</taxon>
        <taxon>Gemmatimonadota</taxon>
        <taxon>Gemmatimonadia</taxon>
        <taxon>Gemmatimonadales</taxon>
        <taxon>Gemmatimonadaceae</taxon>
        <taxon>Roseisolibacter</taxon>
    </lineage>
</organism>
<protein>
    <recommendedName>
        <fullName evidence="3">Response regulatory domain-containing protein</fullName>
    </recommendedName>
</protein>
<sequence length="126" mass="13723">MSAHQPTVRVLVLAREAVIAALVGMLLELEDYEPVFAAPDERPEDAIRRLRPPLIVVLDGQLPEARSDLFFARCAQSGARVCLFGEPVVVDEVRAAARARRLGFFAMPVDRRELGAALALAQTGSD</sequence>
<dbReference type="Proteomes" id="UP001161325">
    <property type="component" value="Unassembled WGS sequence"/>
</dbReference>
<name>A0AA37Q0I1_9BACT</name>
<gene>
    <name evidence="1" type="ORF">rosag_09080</name>
</gene>
<evidence type="ECO:0008006" key="3">
    <source>
        <dbReference type="Google" id="ProtNLM"/>
    </source>
</evidence>
<dbReference type="EMBL" id="BRXS01000001">
    <property type="protein sequence ID" value="GLC24395.1"/>
    <property type="molecule type" value="Genomic_DNA"/>
</dbReference>
<evidence type="ECO:0000313" key="1">
    <source>
        <dbReference type="EMBL" id="GLC24395.1"/>
    </source>
</evidence>
<dbReference type="SUPFAM" id="SSF52172">
    <property type="entry name" value="CheY-like"/>
    <property type="match status" value="1"/>
</dbReference>
<comment type="caution">
    <text evidence="1">The sequence shown here is derived from an EMBL/GenBank/DDBJ whole genome shotgun (WGS) entry which is preliminary data.</text>
</comment>
<dbReference type="InterPro" id="IPR011006">
    <property type="entry name" value="CheY-like_superfamily"/>
</dbReference>
<evidence type="ECO:0000313" key="2">
    <source>
        <dbReference type="Proteomes" id="UP001161325"/>
    </source>
</evidence>
<dbReference type="AlphaFoldDB" id="A0AA37Q0I1"/>